<keyword evidence="4" id="KW-1185">Reference proteome</keyword>
<keyword evidence="1" id="KW-1133">Transmembrane helix</keyword>
<dbReference type="OrthoDB" id="332175at2"/>
<evidence type="ECO:0000256" key="2">
    <source>
        <dbReference type="SAM" id="SignalP"/>
    </source>
</evidence>
<protein>
    <submittedName>
        <fullName evidence="3">Cation/multidrug efflux pump</fullName>
    </submittedName>
</protein>
<feature type="transmembrane region" description="Helical" evidence="1">
    <location>
        <begin position="42"/>
        <end position="63"/>
    </location>
</feature>
<reference evidence="3 4" key="1">
    <citation type="submission" date="2017-05" db="EMBL/GenBank/DDBJ databases">
        <title>Genomic insights into alkan degradation activity of Oleiphilus messinensis.</title>
        <authorList>
            <person name="Kozyavkin S.A."/>
            <person name="Slesarev A.I."/>
            <person name="Golyshin P.N."/>
            <person name="Korzhenkov A."/>
            <person name="Golyshina O.N."/>
            <person name="Toshchakov S.V."/>
        </authorList>
    </citation>
    <scope>NUCLEOTIDE SEQUENCE [LARGE SCALE GENOMIC DNA]</scope>
    <source>
        <strain evidence="3 4">ME102</strain>
    </source>
</reference>
<dbReference type="EMBL" id="CP021425">
    <property type="protein sequence ID" value="ARU54444.1"/>
    <property type="molecule type" value="Genomic_DNA"/>
</dbReference>
<keyword evidence="1" id="KW-0812">Transmembrane</keyword>
<feature type="signal peptide" evidence="2">
    <location>
        <begin position="1"/>
        <end position="26"/>
    </location>
</feature>
<dbReference type="AlphaFoldDB" id="A0A1Y0I4R4"/>
<evidence type="ECO:0000313" key="3">
    <source>
        <dbReference type="EMBL" id="ARU54444.1"/>
    </source>
</evidence>
<proteinExistence type="predicted"/>
<keyword evidence="2" id="KW-0732">Signal</keyword>
<dbReference type="Proteomes" id="UP000196027">
    <property type="component" value="Chromosome"/>
</dbReference>
<sequence>MANPISRRFYALMAASLLSLPTIGYANPVNETPSALAMTGDILVARPLLFATTLAGSAVFLVASPFSALGGNLKESGEILVLKPAEATFIRCLGCTIPGRKSSDVVEQEN</sequence>
<dbReference type="KEGG" id="ome:OLMES_0338"/>
<accession>A0A1Y0I4R4</accession>
<evidence type="ECO:0000256" key="1">
    <source>
        <dbReference type="SAM" id="Phobius"/>
    </source>
</evidence>
<evidence type="ECO:0000313" key="4">
    <source>
        <dbReference type="Proteomes" id="UP000196027"/>
    </source>
</evidence>
<keyword evidence="1" id="KW-0472">Membrane</keyword>
<feature type="chain" id="PRO_5012485631" evidence="2">
    <location>
        <begin position="27"/>
        <end position="110"/>
    </location>
</feature>
<dbReference type="RefSeq" id="WP_087459646.1">
    <property type="nucleotide sequence ID" value="NZ_CP021425.1"/>
</dbReference>
<name>A0A1Y0I4R4_9GAMM</name>
<organism evidence="3 4">
    <name type="scientific">Oleiphilus messinensis</name>
    <dbReference type="NCBI Taxonomy" id="141451"/>
    <lineage>
        <taxon>Bacteria</taxon>
        <taxon>Pseudomonadati</taxon>
        <taxon>Pseudomonadota</taxon>
        <taxon>Gammaproteobacteria</taxon>
        <taxon>Oceanospirillales</taxon>
        <taxon>Oleiphilaceae</taxon>
        <taxon>Oleiphilus</taxon>
    </lineage>
</organism>
<gene>
    <name evidence="3" type="ORF">OLMES_0338</name>
</gene>